<proteinExistence type="predicted"/>
<dbReference type="EMBL" id="CAEMXZ010000021">
    <property type="protein sequence ID" value="CAB4322946.1"/>
    <property type="molecule type" value="Genomic_DNA"/>
</dbReference>
<keyword evidence="1" id="KW-1133">Transmembrane helix</keyword>
<feature type="transmembrane region" description="Helical" evidence="1">
    <location>
        <begin position="155"/>
        <end position="174"/>
    </location>
</feature>
<gene>
    <name evidence="2" type="ORF">UFOPK1392_00687</name>
    <name evidence="3" type="ORF">UFOPK3733_00539</name>
</gene>
<sequence length="459" mass="48235">MTEASTAEVGGTNEINSSNSGFSTELAPLLRASIAACAAGAAAIHLAMVPAHMSEWAAEGVAFVISGWIQLAIAALVLVRNRRWVLLTSIISSALFIGAYVVTRTVGAPFGPMQGVTEPRAFVDLACVGLEVALLALSALAMYRPRTTASWNQQAMVFASIIPVATLLFATTAVTSESASNHAHACPKGQITAPKPKLAAGSSAATTSTTLAADGHDDHAGMACVPENDNGYSLLGNGHHHPIVNNPLDPVTQAALDKQLAITREVALQYPTVASAVAAGYKKAGPYSPGLGSHYTKSTPAELNAKGVMDEEALRHPLSLLYFGNDPDSELVGFMYYSISAVEPTGFVGTNDVWHSHTDICLKSGPDGVDAPFGADLQATNEQCAQVGGFMLKQTQWMIHVWTVPGYDNLIGGTFQEENNKLACSDGTYYVLPPEEWADNPVNICRSKAPGDPSAKRVA</sequence>
<keyword evidence="1" id="KW-0812">Transmembrane</keyword>
<protein>
    <submittedName>
        <fullName evidence="2">Unannotated protein</fullName>
    </submittedName>
</protein>
<reference evidence="2" key="1">
    <citation type="submission" date="2020-05" db="EMBL/GenBank/DDBJ databases">
        <authorList>
            <person name="Chiriac C."/>
            <person name="Salcher M."/>
            <person name="Ghai R."/>
            <person name="Kavagutti S V."/>
        </authorList>
    </citation>
    <scope>NUCLEOTIDE SEQUENCE</scope>
</reference>
<organism evidence="2">
    <name type="scientific">freshwater metagenome</name>
    <dbReference type="NCBI Taxonomy" id="449393"/>
    <lineage>
        <taxon>unclassified sequences</taxon>
        <taxon>metagenomes</taxon>
        <taxon>ecological metagenomes</taxon>
    </lineage>
</organism>
<keyword evidence="1" id="KW-0472">Membrane</keyword>
<feature type="transmembrane region" description="Helical" evidence="1">
    <location>
        <begin position="60"/>
        <end position="79"/>
    </location>
</feature>
<dbReference type="EMBL" id="CAFBNC010000017">
    <property type="protein sequence ID" value="CAB4928818.1"/>
    <property type="molecule type" value="Genomic_DNA"/>
</dbReference>
<feature type="transmembrane region" description="Helical" evidence="1">
    <location>
        <begin position="29"/>
        <end position="48"/>
    </location>
</feature>
<accession>A0A6J5YE90</accession>
<name>A0A6J5YE90_9ZZZZ</name>
<feature type="transmembrane region" description="Helical" evidence="1">
    <location>
        <begin position="122"/>
        <end position="143"/>
    </location>
</feature>
<feature type="transmembrane region" description="Helical" evidence="1">
    <location>
        <begin position="84"/>
        <end position="102"/>
    </location>
</feature>
<evidence type="ECO:0000256" key="1">
    <source>
        <dbReference type="SAM" id="Phobius"/>
    </source>
</evidence>
<dbReference type="AlphaFoldDB" id="A0A6J5YE90"/>
<evidence type="ECO:0000313" key="3">
    <source>
        <dbReference type="EMBL" id="CAB4928818.1"/>
    </source>
</evidence>
<evidence type="ECO:0000313" key="2">
    <source>
        <dbReference type="EMBL" id="CAB4322946.1"/>
    </source>
</evidence>